<accession>A0A9W9ACP3</accession>
<evidence type="ECO:0000256" key="2">
    <source>
        <dbReference type="SAM" id="SignalP"/>
    </source>
</evidence>
<name>A0A9W9ACP3_9AGAR</name>
<feature type="region of interest" description="Disordered" evidence="1">
    <location>
        <begin position="51"/>
        <end position="72"/>
    </location>
</feature>
<reference evidence="3" key="1">
    <citation type="submission" date="2022-08" db="EMBL/GenBank/DDBJ databases">
        <title>A Global Phylogenomic Analysis of the Shiitake Genus Lentinula.</title>
        <authorList>
            <consortium name="DOE Joint Genome Institute"/>
            <person name="Sierra-Patev S."/>
            <person name="Min B."/>
            <person name="Naranjo-Ortiz M."/>
            <person name="Looney B."/>
            <person name="Konkel Z."/>
            <person name="Slot J.C."/>
            <person name="Sakamoto Y."/>
            <person name="Steenwyk J.L."/>
            <person name="Rokas A."/>
            <person name="Carro J."/>
            <person name="Camarero S."/>
            <person name="Ferreira P."/>
            <person name="Molpeceres G."/>
            <person name="Ruiz-Duenas F.J."/>
            <person name="Serrano A."/>
            <person name="Henrissat B."/>
            <person name="Drula E."/>
            <person name="Hughes K.W."/>
            <person name="Mata J.L."/>
            <person name="Ishikawa N.K."/>
            <person name="Vargas-Isla R."/>
            <person name="Ushijima S."/>
            <person name="Smith C.A."/>
            <person name="Ahrendt S."/>
            <person name="Andreopoulos W."/>
            <person name="He G."/>
            <person name="Labutti K."/>
            <person name="Lipzen A."/>
            <person name="Ng V."/>
            <person name="Riley R."/>
            <person name="Sandor L."/>
            <person name="Barry K."/>
            <person name="Martinez A.T."/>
            <person name="Xiao Y."/>
            <person name="Gibbons J.G."/>
            <person name="Terashima K."/>
            <person name="Grigoriev I.V."/>
            <person name="Hibbett D.S."/>
        </authorList>
    </citation>
    <scope>NUCLEOTIDE SEQUENCE</scope>
    <source>
        <strain evidence="3">JLM2183</strain>
    </source>
</reference>
<proteinExistence type="predicted"/>
<feature type="compositionally biased region" description="Basic residues" evidence="1">
    <location>
        <begin position="58"/>
        <end position="72"/>
    </location>
</feature>
<feature type="chain" id="PRO_5040795179" description="Transmembrane protein" evidence="2">
    <location>
        <begin position="26"/>
        <end position="72"/>
    </location>
</feature>
<evidence type="ECO:0008006" key="5">
    <source>
        <dbReference type="Google" id="ProtNLM"/>
    </source>
</evidence>
<sequence>MLHKLHHIWLLPILVLFLLLHSIEATRTDNIANIQLQPNLFSTIGGTVVAHESTPPHQSHRIPGRIRRRMHP</sequence>
<dbReference type="AlphaFoldDB" id="A0A9W9ACP3"/>
<evidence type="ECO:0000313" key="4">
    <source>
        <dbReference type="Proteomes" id="UP001150266"/>
    </source>
</evidence>
<evidence type="ECO:0000256" key="1">
    <source>
        <dbReference type="SAM" id="MobiDB-lite"/>
    </source>
</evidence>
<evidence type="ECO:0000313" key="3">
    <source>
        <dbReference type="EMBL" id="KAJ4478988.1"/>
    </source>
</evidence>
<comment type="caution">
    <text evidence="3">The sequence shown here is derived from an EMBL/GenBank/DDBJ whole genome shotgun (WGS) entry which is preliminary data.</text>
</comment>
<dbReference type="Proteomes" id="UP001150266">
    <property type="component" value="Unassembled WGS sequence"/>
</dbReference>
<gene>
    <name evidence="3" type="ORF">J3R30DRAFT_2698954</name>
</gene>
<dbReference type="EMBL" id="JAOTPV010000008">
    <property type="protein sequence ID" value="KAJ4478988.1"/>
    <property type="molecule type" value="Genomic_DNA"/>
</dbReference>
<protein>
    <recommendedName>
        <fullName evidence="5">Transmembrane protein</fullName>
    </recommendedName>
</protein>
<keyword evidence="4" id="KW-1185">Reference proteome</keyword>
<feature type="signal peptide" evidence="2">
    <location>
        <begin position="1"/>
        <end position="25"/>
    </location>
</feature>
<organism evidence="3 4">
    <name type="scientific">Lentinula aciculospora</name>
    <dbReference type="NCBI Taxonomy" id="153920"/>
    <lineage>
        <taxon>Eukaryota</taxon>
        <taxon>Fungi</taxon>
        <taxon>Dikarya</taxon>
        <taxon>Basidiomycota</taxon>
        <taxon>Agaricomycotina</taxon>
        <taxon>Agaricomycetes</taxon>
        <taxon>Agaricomycetidae</taxon>
        <taxon>Agaricales</taxon>
        <taxon>Marasmiineae</taxon>
        <taxon>Omphalotaceae</taxon>
        <taxon>Lentinula</taxon>
    </lineage>
</organism>
<keyword evidence="2" id="KW-0732">Signal</keyword>